<dbReference type="GO" id="GO:0016020">
    <property type="term" value="C:membrane"/>
    <property type="evidence" value="ECO:0007669"/>
    <property type="project" value="UniProtKB-SubCell"/>
</dbReference>
<proteinExistence type="predicted"/>
<comment type="pathway">
    <text evidence="2">Quinol/quinone metabolism; menaquinone biosynthesis.</text>
</comment>
<evidence type="ECO:0000256" key="2">
    <source>
        <dbReference type="ARBA" id="ARBA00004863"/>
    </source>
</evidence>
<protein>
    <submittedName>
        <fullName evidence="10">1,4-dihydroxy-2-naphthoate octaprenyltransferase</fullName>
        <ecNumber evidence="10">2.5.1.74</ecNumber>
    </submittedName>
</protein>
<feature type="transmembrane region" description="Helical" evidence="9">
    <location>
        <begin position="242"/>
        <end position="262"/>
    </location>
</feature>
<evidence type="ECO:0000256" key="6">
    <source>
        <dbReference type="ARBA" id="ARBA00022692"/>
    </source>
</evidence>
<keyword evidence="4" id="KW-1003">Cell membrane</keyword>
<evidence type="ECO:0000256" key="5">
    <source>
        <dbReference type="ARBA" id="ARBA00022679"/>
    </source>
</evidence>
<dbReference type="CDD" id="cd13962">
    <property type="entry name" value="PT_UbiA_UBIAD1"/>
    <property type="match status" value="1"/>
</dbReference>
<keyword evidence="5 10" id="KW-0808">Transferase</keyword>
<dbReference type="GO" id="GO:0009234">
    <property type="term" value="P:menaquinone biosynthetic process"/>
    <property type="evidence" value="ECO:0007669"/>
    <property type="project" value="UniProtKB-UniPathway"/>
</dbReference>
<comment type="subcellular location">
    <subcellularLocation>
        <location evidence="1">Membrane</location>
        <topology evidence="1">Multi-pass membrane protein</topology>
    </subcellularLocation>
</comment>
<feature type="transmembrane region" description="Helical" evidence="9">
    <location>
        <begin position="38"/>
        <end position="58"/>
    </location>
</feature>
<keyword evidence="7 9" id="KW-1133">Transmembrane helix</keyword>
<evidence type="ECO:0000313" key="11">
    <source>
        <dbReference type="Proteomes" id="UP000441399"/>
    </source>
</evidence>
<dbReference type="AlphaFoldDB" id="A0A5S9R040"/>
<feature type="transmembrane region" description="Helical" evidence="9">
    <location>
        <begin position="119"/>
        <end position="137"/>
    </location>
</feature>
<evidence type="ECO:0000256" key="9">
    <source>
        <dbReference type="SAM" id="Phobius"/>
    </source>
</evidence>
<dbReference type="Gene3D" id="1.10.357.140">
    <property type="entry name" value="UbiA prenyltransferase"/>
    <property type="match status" value="1"/>
</dbReference>
<feature type="transmembrane region" description="Helical" evidence="9">
    <location>
        <begin position="274"/>
        <end position="294"/>
    </location>
</feature>
<feature type="transmembrane region" description="Helical" evidence="9">
    <location>
        <begin position="209"/>
        <end position="236"/>
    </location>
</feature>
<organism evidence="10 11">
    <name type="scientific">BD1-7 clade bacterium</name>
    <dbReference type="NCBI Taxonomy" id="2029982"/>
    <lineage>
        <taxon>Bacteria</taxon>
        <taxon>Pseudomonadati</taxon>
        <taxon>Pseudomonadota</taxon>
        <taxon>Gammaproteobacteria</taxon>
        <taxon>Cellvibrionales</taxon>
        <taxon>Spongiibacteraceae</taxon>
        <taxon>BD1-7 clade</taxon>
    </lineage>
</organism>
<dbReference type="OrthoDB" id="3344514at2"/>
<gene>
    <name evidence="10" type="primary">menA</name>
    <name evidence="10" type="ORF">OPDIPICF_03635</name>
</gene>
<evidence type="ECO:0000256" key="7">
    <source>
        <dbReference type="ARBA" id="ARBA00022989"/>
    </source>
</evidence>
<dbReference type="Pfam" id="PF01040">
    <property type="entry name" value="UbiA"/>
    <property type="match status" value="1"/>
</dbReference>
<dbReference type="EC" id="2.5.1.74" evidence="10"/>
<accession>A0A5S9R040</accession>
<sequence length="295" mass="31372">MNFQTILKTSRPNFLLLPPLCVLLGVAAASVQFPDIPALSIILVLIGAIAAHVSVNMLNEYHDTQSGLDATTQKTPFSGGTGALIEDPASAKAVLVGGVMAAVVALAVGVYFMLNVSLWIVPIGLIGLLIVFAYTPWINQNPFLCLISPGLGFGALMVMGTELVLTGTVTRLGVVLSLIPFFMVNNLLLVNQYPDAEADKAVGRYHALIAWGTTVSTTIYLFFSLMAFELITLLLVFGQLPMWGSIAYVGLLLNLYTAYGLSRHKLAIGNHPQYMAANVVATLLTPLIVGVALIA</sequence>
<keyword evidence="8 9" id="KW-0472">Membrane</keyword>
<evidence type="ECO:0000313" key="10">
    <source>
        <dbReference type="EMBL" id="CAA0125831.1"/>
    </source>
</evidence>
<dbReference type="UniPathway" id="UPA00079"/>
<evidence type="ECO:0000256" key="1">
    <source>
        <dbReference type="ARBA" id="ARBA00004141"/>
    </source>
</evidence>
<dbReference type="InterPro" id="IPR044878">
    <property type="entry name" value="UbiA_sf"/>
</dbReference>
<feature type="transmembrane region" description="Helical" evidence="9">
    <location>
        <begin position="144"/>
        <end position="165"/>
    </location>
</feature>
<dbReference type="InterPro" id="IPR026046">
    <property type="entry name" value="UBIAD1"/>
</dbReference>
<reference evidence="10 11" key="1">
    <citation type="submission" date="2019-11" db="EMBL/GenBank/DDBJ databases">
        <authorList>
            <person name="Holert J."/>
        </authorList>
    </citation>
    <scope>NUCLEOTIDE SEQUENCE [LARGE SCALE GENOMIC DNA]</scope>
    <source>
        <strain evidence="10">SB11_3</strain>
    </source>
</reference>
<dbReference type="GO" id="GO:0046428">
    <property type="term" value="F:1,4-dihydroxy-2-naphthoate polyprenyltransferase activity"/>
    <property type="evidence" value="ECO:0007669"/>
    <property type="project" value="UniProtKB-EC"/>
</dbReference>
<dbReference type="EMBL" id="CACSIO010000062">
    <property type="protein sequence ID" value="CAA0125831.1"/>
    <property type="molecule type" value="Genomic_DNA"/>
</dbReference>
<dbReference type="GO" id="GO:0042371">
    <property type="term" value="P:vitamin K biosynthetic process"/>
    <property type="evidence" value="ECO:0007669"/>
    <property type="project" value="TreeGrafter"/>
</dbReference>
<feature type="transmembrane region" description="Helical" evidence="9">
    <location>
        <begin position="93"/>
        <end position="113"/>
    </location>
</feature>
<evidence type="ECO:0000256" key="3">
    <source>
        <dbReference type="ARBA" id="ARBA00022428"/>
    </source>
</evidence>
<dbReference type="PANTHER" id="PTHR13929:SF0">
    <property type="entry name" value="UBIA PRENYLTRANSFERASE DOMAIN-CONTAINING PROTEIN 1"/>
    <property type="match status" value="1"/>
</dbReference>
<dbReference type="PANTHER" id="PTHR13929">
    <property type="entry name" value="1,4-DIHYDROXY-2-NAPHTHOATE OCTAPRENYLTRANSFERASE"/>
    <property type="match status" value="1"/>
</dbReference>
<keyword evidence="3" id="KW-0474">Menaquinone biosynthesis</keyword>
<feature type="transmembrane region" description="Helical" evidence="9">
    <location>
        <begin position="171"/>
        <end position="189"/>
    </location>
</feature>
<evidence type="ECO:0000256" key="4">
    <source>
        <dbReference type="ARBA" id="ARBA00022475"/>
    </source>
</evidence>
<dbReference type="InterPro" id="IPR000537">
    <property type="entry name" value="UbiA_prenyltransferase"/>
</dbReference>
<evidence type="ECO:0000256" key="8">
    <source>
        <dbReference type="ARBA" id="ARBA00023136"/>
    </source>
</evidence>
<name>A0A5S9R040_9GAMM</name>
<dbReference type="Proteomes" id="UP000441399">
    <property type="component" value="Unassembled WGS sequence"/>
</dbReference>
<keyword evidence="6 9" id="KW-0812">Transmembrane</keyword>
<keyword evidence="11" id="KW-1185">Reference proteome</keyword>